<dbReference type="EMBL" id="JRRC01463573">
    <property type="protein sequence ID" value="KHG06953.1"/>
    <property type="molecule type" value="Genomic_DNA"/>
</dbReference>
<sequence length="49" mass="5889">MLKFYHPHNILKCNIFFFVIGWYLIMVFMVTSITSHCESLVKHNSQKKN</sequence>
<name>A0A0B0MXW5_GOSAR</name>
<keyword evidence="1" id="KW-0472">Membrane</keyword>
<dbReference type="Proteomes" id="UP000032142">
    <property type="component" value="Unassembled WGS sequence"/>
</dbReference>
<feature type="transmembrane region" description="Helical" evidence="1">
    <location>
        <begin position="15"/>
        <end position="37"/>
    </location>
</feature>
<proteinExistence type="predicted"/>
<keyword evidence="1" id="KW-1133">Transmembrane helix</keyword>
<organism evidence="2 3">
    <name type="scientific">Gossypium arboreum</name>
    <name type="common">Tree cotton</name>
    <name type="synonym">Gossypium nanking</name>
    <dbReference type="NCBI Taxonomy" id="29729"/>
    <lineage>
        <taxon>Eukaryota</taxon>
        <taxon>Viridiplantae</taxon>
        <taxon>Streptophyta</taxon>
        <taxon>Embryophyta</taxon>
        <taxon>Tracheophyta</taxon>
        <taxon>Spermatophyta</taxon>
        <taxon>Magnoliopsida</taxon>
        <taxon>eudicotyledons</taxon>
        <taxon>Gunneridae</taxon>
        <taxon>Pentapetalae</taxon>
        <taxon>rosids</taxon>
        <taxon>malvids</taxon>
        <taxon>Malvales</taxon>
        <taxon>Malvaceae</taxon>
        <taxon>Malvoideae</taxon>
        <taxon>Gossypium</taxon>
    </lineage>
</organism>
<evidence type="ECO:0000256" key="1">
    <source>
        <dbReference type="SAM" id="Phobius"/>
    </source>
</evidence>
<accession>A0A0B0MXW5</accession>
<evidence type="ECO:0000313" key="2">
    <source>
        <dbReference type="EMBL" id="KHG06953.1"/>
    </source>
</evidence>
<protein>
    <submittedName>
        <fullName evidence="2">Uncharacterized protein</fullName>
    </submittedName>
</protein>
<gene>
    <name evidence="2" type="ORF">F383_33301</name>
</gene>
<evidence type="ECO:0000313" key="3">
    <source>
        <dbReference type="Proteomes" id="UP000032142"/>
    </source>
</evidence>
<reference evidence="3" key="1">
    <citation type="submission" date="2014-09" db="EMBL/GenBank/DDBJ databases">
        <authorList>
            <person name="Mudge J."/>
            <person name="Ramaraj T."/>
            <person name="Lindquist I.E."/>
            <person name="Bharti A.K."/>
            <person name="Sundararajan A."/>
            <person name="Cameron C.T."/>
            <person name="Woodward J.E."/>
            <person name="May G.D."/>
            <person name="Brubaker C."/>
            <person name="Broadhvest J."/>
            <person name="Wilkins T.A."/>
        </authorList>
    </citation>
    <scope>NUCLEOTIDE SEQUENCE</scope>
    <source>
        <strain evidence="3">cv. AKA8401</strain>
    </source>
</reference>
<dbReference type="AlphaFoldDB" id="A0A0B0MXW5"/>
<keyword evidence="3" id="KW-1185">Reference proteome</keyword>
<keyword evidence="1" id="KW-0812">Transmembrane</keyword>
<comment type="caution">
    <text evidence="2">The sequence shown here is derived from an EMBL/GenBank/DDBJ whole genome shotgun (WGS) entry which is preliminary data.</text>
</comment>